<protein>
    <recommendedName>
        <fullName evidence="4">DUF3558 domain-containing protein</fullName>
    </recommendedName>
</protein>
<comment type="caution">
    <text evidence="2">The sequence shown here is derived from an EMBL/GenBank/DDBJ whole genome shotgun (WGS) entry which is preliminary data.</text>
</comment>
<dbReference type="InterPro" id="IPR024520">
    <property type="entry name" value="DUF3558"/>
</dbReference>
<keyword evidence="3" id="KW-1185">Reference proteome</keyword>
<evidence type="ECO:0000256" key="1">
    <source>
        <dbReference type="SAM" id="MobiDB-lite"/>
    </source>
</evidence>
<sequence length="281" mass="29682">MPDLLTSPNLTESTRPPHAGPRTRQPDDRLPDAPRRSGQSPTSSHPICRAGHLQTTDHRLLASEPNVYGWPRFHKGAGCRSGPGRTHPCTGGERISMTRRGVVSAVLVTGAVVLTLTGCSSSGGSTASSSSATTTPVQVPTGFDPCNGIPQSVLDSESLQGKQLDDFQADAGKILWRGCVWADPDGYAVSIRTTNLTVVMTRDKHFPGTQEFTINGRPAIASRQQTENTSEDCTVNVQLKGGSLEFDLTNPASAPKTGKTDTCQLARGLAEKVLPSVPASA</sequence>
<accession>A0A7K0DFS9</accession>
<evidence type="ECO:0008006" key="4">
    <source>
        <dbReference type="Google" id="ProtNLM"/>
    </source>
</evidence>
<evidence type="ECO:0000313" key="2">
    <source>
        <dbReference type="EMBL" id="MQY24391.1"/>
    </source>
</evidence>
<organism evidence="2 3">
    <name type="scientific">Nocardia macrotermitis</name>
    <dbReference type="NCBI Taxonomy" id="2585198"/>
    <lineage>
        <taxon>Bacteria</taxon>
        <taxon>Bacillati</taxon>
        <taxon>Actinomycetota</taxon>
        <taxon>Actinomycetes</taxon>
        <taxon>Mycobacteriales</taxon>
        <taxon>Nocardiaceae</taxon>
        <taxon>Nocardia</taxon>
    </lineage>
</organism>
<name>A0A7K0DFS9_9NOCA</name>
<feature type="compositionally biased region" description="Polar residues" evidence="1">
    <location>
        <begin position="1"/>
        <end position="14"/>
    </location>
</feature>
<gene>
    <name evidence="2" type="ORF">NRB20_75260</name>
</gene>
<dbReference type="Pfam" id="PF12079">
    <property type="entry name" value="DUF3558"/>
    <property type="match status" value="1"/>
</dbReference>
<evidence type="ECO:0000313" key="3">
    <source>
        <dbReference type="Proteomes" id="UP000438448"/>
    </source>
</evidence>
<dbReference type="EMBL" id="WEGK01000034">
    <property type="protein sequence ID" value="MQY24391.1"/>
    <property type="molecule type" value="Genomic_DNA"/>
</dbReference>
<dbReference type="Proteomes" id="UP000438448">
    <property type="component" value="Unassembled WGS sequence"/>
</dbReference>
<feature type="compositionally biased region" description="Basic and acidic residues" evidence="1">
    <location>
        <begin position="24"/>
        <end position="35"/>
    </location>
</feature>
<proteinExistence type="predicted"/>
<reference evidence="2 3" key="1">
    <citation type="submission" date="2019-10" db="EMBL/GenBank/DDBJ databases">
        <title>Nocardia macrotermitis sp. nov. and Nocardia aurantia sp. nov., isolated from the gut of fungus growing-termite Macrotermes natalensis.</title>
        <authorList>
            <person name="Benndorf R."/>
            <person name="Schwitalla J."/>
            <person name="Martin K."/>
            <person name="De Beer W."/>
            <person name="Kaster A.-K."/>
            <person name="Vollmers J."/>
            <person name="Poulsen M."/>
            <person name="Beemelmanns C."/>
        </authorList>
    </citation>
    <scope>NUCLEOTIDE SEQUENCE [LARGE SCALE GENOMIC DNA]</scope>
    <source>
        <strain evidence="2 3">RB20</strain>
    </source>
</reference>
<dbReference type="AlphaFoldDB" id="A0A7K0DFS9"/>
<feature type="region of interest" description="Disordered" evidence="1">
    <location>
        <begin position="1"/>
        <end position="49"/>
    </location>
</feature>